<proteinExistence type="predicted"/>
<dbReference type="InterPro" id="IPR038729">
    <property type="entry name" value="Rad50/SbcC_AAA"/>
</dbReference>
<evidence type="ECO:0000313" key="3">
    <source>
        <dbReference type="Proteomes" id="UP001046350"/>
    </source>
</evidence>
<evidence type="ECO:0000313" key="2">
    <source>
        <dbReference type="EMBL" id="QXH53399.1"/>
    </source>
</evidence>
<dbReference type="PANTHER" id="PTHR43581:SF2">
    <property type="entry name" value="EXCINUCLEASE ATPASE SUBUNIT"/>
    <property type="match status" value="1"/>
</dbReference>
<feature type="domain" description="AAA+ ATPase" evidence="1">
    <location>
        <begin position="28"/>
        <end position="327"/>
    </location>
</feature>
<dbReference type="SMART" id="SM00382">
    <property type="entry name" value="AAA"/>
    <property type="match status" value="1"/>
</dbReference>
<dbReference type="Proteomes" id="UP001046350">
    <property type="component" value="Chromosome"/>
</dbReference>
<name>A0ABX8NBN3_9PSED</name>
<dbReference type="InterPro" id="IPR003959">
    <property type="entry name" value="ATPase_AAA_core"/>
</dbReference>
<dbReference type="InterPro" id="IPR003593">
    <property type="entry name" value="AAA+_ATPase"/>
</dbReference>
<evidence type="ECO:0000259" key="1">
    <source>
        <dbReference type="SMART" id="SM00382"/>
    </source>
</evidence>
<protein>
    <submittedName>
        <fullName evidence="2">AAA family ATPase</fullName>
    </submittedName>
</protein>
<reference evidence="2" key="1">
    <citation type="journal article" date="2021" name="Microorganisms">
        <title>The Ever-Expanding Pseudomonas Genus: Description of 43 New Species and Partition of the Pseudomonas putida Group.</title>
        <authorList>
            <person name="Girard L."/>
            <person name="Lood C."/>
            <person name="Hofte M."/>
            <person name="Vandamme P."/>
            <person name="Rokni-Zadeh H."/>
            <person name="van Noort V."/>
            <person name="Lavigne R."/>
            <person name="De Mot R."/>
        </authorList>
    </citation>
    <scope>NUCLEOTIDE SEQUENCE</scope>
    <source>
        <strain evidence="2">COW40</strain>
    </source>
</reference>
<sequence length="447" mass="50473">MYLVKIALQDVRSIESLNLDFRTATEDTRRWTLLLGENGCGKSSVLRAMALLLAGSEALPELLGDPDAWIRNGAKKCRIEGTLTTAAGELRNISLEINRGDGIRQIFSNNQASLEALDNAIFKAERNYFVLAYGVSRRPTATKARSTFPDERSRVPRAQGLMTMFSADAQLVSLEQWIMDLDYRQGEHSMHAVREALDKLLPGMTFSHIDRKTRQIIFDTVDGKIPLSQLSDGYQNMAAWCGDLLYRITETFPDRKNPLATRGVLLIDELDLHLHPVWRRRLVDFLSSILPKFQFIATTHSALTAQQSGEDELYVIRRDSVDQSPKLIPFIGEPRKMMLHQLLMSPMFGLESLDSVEVERARAVVRELTFKTSPLSSAEKRRLKDMQTILSDAPNWDIVPHYAKEQAELLRSLKHSLGTPVKGSRTKKPQISAEKIKSITLRLGSEQ</sequence>
<organism evidence="2 3">
    <name type="scientific">Pseudomonas fakonensis</name>
    <dbReference type="NCBI Taxonomy" id="2842355"/>
    <lineage>
        <taxon>Bacteria</taxon>
        <taxon>Pseudomonadati</taxon>
        <taxon>Pseudomonadota</taxon>
        <taxon>Gammaproteobacteria</taxon>
        <taxon>Pseudomonadales</taxon>
        <taxon>Pseudomonadaceae</taxon>
        <taxon>Pseudomonas</taxon>
    </lineage>
</organism>
<dbReference type="RefSeq" id="WP_217842800.1">
    <property type="nucleotide sequence ID" value="NZ_CP077076.1"/>
</dbReference>
<dbReference type="PANTHER" id="PTHR43581">
    <property type="entry name" value="ATP/GTP PHOSPHATASE"/>
    <property type="match status" value="1"/>
</dbReference>
<gene>
    <name evidence="2" type="ORF">KSS94_09890</name>
</gene>
<dbReference type="Pfam" id="PF13476">
    <property type="entry name" value="AAA_23"/>
    <property type="match status" value="1"/>
</dbReference>
<dbReference type="InterPro" id="IPR051396">
    <property type="entry name" value="Bact_Antivir_Def_Nuclease"/>
</dbReference>
<accession>A0ABX8NBN3</accession>
<dbReference type="Pfam" id="PF13304">
    <property type="entry name" value="AAA_21"/>
    <property type="match status" value="1"/>
</dbReference>
<keyword evidence="3" id="KW-1185">Reference proteome</keyword>
<dbReference type="EMBL" id="CP077076">
    <property type="protein sequence ID" value="QXH53399.1"/>
    <property type="molecule type" value="Genomic_DNA"/>
</dbReference>